<keyword evidence="5" id="KW-1185">Reference proteome</keyword>
<dbReference type="OrthoDB" id="9801841at2"/>
<feature type="domain" description="PPM-type phosphatase" evidence="3">
    <location>
        <begin position="5"/>
        <end position="243"/>
    </location>
</feature>
<evidence type="ECO:0000256" key="1">
    <source>
        <dbReference type="SAM" id="MobiDB-lite"/>
    </source>
</evidence>
<protein>
    <submittedName>
        <fullName evidence="4">Protein phosphatase</fullName>
    </submittedName>
</protein>
<dbReference type="SUPFAM" id="SSF81606">
    <property type="entry name" value="PP2C-like"/>
    <property type="match status" value="1"/>
</dbReference>
<evidence type="ECO:0000259" key="3">
    <source>
        <dbReference type="PROSITE" id="PS51746"/>
    </source>
</evidence>
<gene>
    <name evidence="4" type="ORF">GA0111570_102324</name>
</gene>
<feature type="region of interest" description="Disordered" evidence="1">
    <location>
        <begin position="468"/>
        <end position="513"/>
    </location>
</feature>
<dbReference type="Gene3D" id="3.60.40.10">
    <property type="entry name" value="PPM-type phosphatase domain"/>
    <property type="match status" value="1"/>
</dbReference>
<dbReference type="SMART" id="SM00332">
    <property type="entry name" value="PP2Cc"/>
    <property type="match status" value="1"/>
</dbReference>
<dbReference type="Pfam" id="PF13672">
    <property type="entry name" value="PP2C_2"/>
    <property type="match status" value="1"/>
</dbReference>
<keyword evidence="2" id="KW-1133">Transmembrane helix</keyword>
<dbReference type="InterPro" id="IPR001932">
    <property type="entry name" value="PPM-type_phosphatase-like_dom"/>
</dbReference>
<keyword evidence="2" id="KW-0812">Transmembrane</keyword>
<organism evidence="4 5">
    <name type="scientific">Raineyella antarctica</name>
    <dbReference type="NCBI Taxonomy" id="1577474"/>
    <lineage>
        <taxon>Bacteria</taxon>
        <taxon>Bacillati</taxon>
        <taxon>Actinomycetota</taxon>
        <taxon>Actinomycetes</taxon>
        <taxon>Propionibacteriales</taxon>
        <taxon>Propionibacteriaceae</taxon>
        <taxon>Raineyella</taxon>
    </lineage>
</organism>
<dbReference type="PROSITE" id="PS51746">
    <property type="entry name" value="PPM_2"/>
    <property type="match status" value="1"/>
</dbReference>
<feature type="transmembrane region" description="Helical" evidence="2">
    <location>
        <begin position="357"/>
        <end position="382"/>
    </location>
</feature>
<evidence type="ECO:0000256" key="2">
    <source>
        <dbReference type="SAM" id="Phobius"/>
    </source>
</evidence>
<dbReference type="Proteomes" id="UP000199086">
    <property type="component" value="Unassembled WGS sequence"/>
</dbReference>
<dbReference type="AlphaFoldDB" id="A0A1G6GEY9"/>
<evidence type="ECO:0000313" key="4">
    <source>
        <dbReference type="EMBL" id="SDB80534.1"/>
    </source>
</evidence>
<reference evidence="4 5" key="1">
    <citation type="submission" date="2016-06" db="EMBL/GenBank/DDBJ databases">
        <authorList>
            <person name="Olsen C.W."/>
            <person name="Carey S."/>
            <person name="Hinshaw L."/>
            <person name="Karasin A.I."/>
        </authorList>
    </citation>
    <scope>NUCLEOTIDE SEQUENCE [LARGE SCALE GENOMIC DNA]</scope>
    <source>
        <strain evidence="4 5">LZ-22</strain>
    </source>
</reference>
<feature type="compositionally biased region" description="Basic and acidic residues" evidence="1">
    <location>
        <begin position="475"/>
        <end position="485"/>
    </location>
</feature>
<sequence length="513" mass="53754">MPLTLHCVAHSEIGLVRKNNQDSGYASAHLLLVADGMGGAAAGDLASSVAVTRLRDLDQELSAEAERPVGEALLERLTQRLHEANELIADLAADDPGLEGMGTTVTAAAFDGTDFAVAHIGDSRMYRLREDSFVRVTHDHSWVQSLVDEGRLTPEEAATHPHRSLLLRVLNGAPQNDPDIGLIDAAAGDRLLLCSDGLCGLVDDVDLARMVAVPDREEALRQLVSAAHAAGGSDNITVVLADVVEEAPAEDGNPATAPATVPVTVGAAATAAIPQVSERTQEIPIDPAELDAVVLVDAEGNPIPEDVASQAQGADVHSHDIEVVPIPAHVPPQHLATTPQEDARYAPRPAPPPRRRALGMALSFLVALAVLAAAVLGTWAVWRNSYFVGADNGQVAIFRGFNANVGSWHLNKVVESQQIPVADLSPRFQQQVNDTITVQSLQAAHASTAELAANAEYCRSVRTKADSDAAAATEAARKAAEEARKAAASASPSARPPTPVATPTPVVPDYGEC</sequence>
<feature type="compositionally biased region" description="Pro residues" evidence="1">
    <location>
        <begin position="494"/>
        <end position="506"/>
    </location>
</feature>
<dbReference type="CDD" id="cd00143">
    <property type="entry name" value="PP2Cc"/>
    <property type="match status" value="1"/>
</dbReference>
<evidence type="ECO:0000313" key="5">
    <source>
        <dbReference type="Proteomes" id="UP000199086"/>
    </source>
</evidence>
<dbReference type="RefSeq" id="WP_092606656.1">
    <property type="nucleotide sequence ID" value="NZ_FMYF01000002.1"/>
</dbReference>
<feature type="region of interest" description="Disordered" evidence="1">
    <location>
        <begin position="333"/>
        <end position="352"/>
    </location>
</feature>
<keyword evidence="2" id="KW-0472">Membrane</keyword>
<dbReference type="SMART" id="SM00331">
    <property type="entry name" value="PP2C_SIG"/>
    <property type="match status" value="1"/>
</dbReference>
<dbReference type="EMBL" id="FMYF01000002">
    <property type="protein sequence ID" value="SDB80534.1"/>
    <property type="molecule type" value="Genomic_DNA"/>
</dbReference>
<proteinExistence type="predicted"/>
<name>A0A1G6GEY9_9ACTN</name>
<dbReference type="STRING" id="1577474.GA0111570_102324"/>
<accession>A0A1G6GEY9</accession>
<dbReference type="InterPro" id="IPR036457">
    <property type="entry name" value="PPM-type-like_dom_sf"/>
</dbReference>